<feature type="binding site" evidence="6">
    <location>
        <position position="177"/>
    </location>
    <ligand>
        <name>molybdate</name>
        <dbReference type="ChEBI" id="CHEBI:36264"/>
    </ligand>
</feature>
<dbReference type="NCBIfam" id="TIGR01256">
    <property type="entry name" value="modA"/>
    <property type="match status" value="1"/>
</dbReference>
<evidence type="ECO:0000256" key="5">
    <source>
        <dbReference type="ARBA" id="ARBA00062515"/>
    </source>
</evidence>
<dbReference type="GO" id="GO:0046872">
    <property type="term" value="F:metal ion binding"/>
    <property type="evidence" value="ECO:0007669"/>
    <property type="project" value="UniProtKB-KW"/>
</dbReference>
<dbReference type="PIRSF" id="PIRSF004846">
    <property type="entry name" value="ModA"/>
    <property type="match status" value="1"/>
</dbReference>
<organism evidence="8">
    <name type="scientific">Alsobacter sp. KACC 23698</name>
    <dbReference type="NCBI Taxonomy" id="3149229"/>
    <lineage>
        <taxon>Bacteria</taxon>
        <taxon>Pseudomonadati</taxon>
        <taxon>Pseudomonadota</taxon>
        <taxon>Alphaproteobacteria</taxon>
        <taxon>Hyphomicrobiales</taxon>
        <taxon>Alsobacteraceae</taxon>
        <taxon>Alsobacter</taxon>
    </lineage>
</organism>
<dbReference type="PANTHER" id="PTHR30632:SF14">
    <property type="entry name" value="TUNGSTATE_MOLYBDATE_CHROMATE-BINDING PROTEIN MODA"/>
    <property type="match status" value="1"/>
</dbReference>
<evidence type="ECO:0000256" key="4">
    <source>
        <dbReference type="ARBA" id="ARBA00022729"/>
    </source>
</evidence>
<keyword evidence="2 6" id="KW-0500">Molybdenum</keyword>
<evidence type="ECO:0000256" key="3">
    <source>
        <dbReference type="ARBA" id="ARBA00022723"/>
    </source>
</evidence>
<dbReference type="FunFam" id="3.40.190.10:FF:000035">
    <property type="entry name" value="Molybdate ABC transporter substrate-binding protein"/>
    <property type="match status" value="1"/>
</dbReference>
<sequence length="260" mass="27034">MIAAAAAALLLRVLPCALAFAGWQVAALAPASAAQTRVAVAANFTDAAQEIAAAFAKATGHEAILSFGSSAQLLTQVAQGAPFEAFLSADEERPARAIADRLALAESRFTYAIGKLVLWSRDPGAVTGEATLRAGAFARIAIANPAAAPYGTAAIETMKALGVYEAVQSKVVQGASIAQAFQFVDTGNAELGFVALSQVANSPKGSRWLVPQALYRPIRQDAVLLARGEGNEAARAFLAFLRGPQARAVIERYGYETAKD</sequence>
<evidence type="ECO:0000256" key="1">
    <source>
        <dbReference type="ARBA" id="ARBA00009175"/>
    </source>
</evidence>
<keyword evidence="3 6" id="KW-0479">Metal-binding</keyword>
<dbReference type="Pfam" id="PF13531">
    <property type="entry name" value="SBP_bac_11"/>
    <property type="match status" value="1"/>
</dbReference>
<keyword evidence="4 7" id="KW-0732">Signal</keyword>
<feature type="chain" id="PRO_5043436856" evidence="7">
    <location>
        <begin position="22"/>
        <end position="260"/>
    </location>
</feature>
<gene>
    <name evidence="8" type="primary">modA</name>
    <name evidence="8" type="ORF">ABEG18_10425</name>
</gene>
<feature type="signal peptide" evidence="7">
    <location>
        <begin position="1"/>
        <end position="21"/>
    </location>
</feature>
<accession>A0AAU7JNB1</accession>
<dbReference type="Gene3D" id="3.40.190.10">
    <property type="entry name" value="Periplasmic binding protein-like II"/>
    <property type="match status" value="2"/>
</dbReference>
<evidence type="ECO:0000256" key="7">
    <source>
        <dbReference type="SAM" id="SignalP"/>
    </source>
</evidence>
<comment type="subunit">
    <text evidence="5">The complex is composed of two ATP-binding proteins (ModC), two transmembrane proteins (ModB) and a solute-binding protein (ModA).</text>
</comment>
<name>A0AAU7JNB1_9HYPH</name>
<protein>
    <submittedName>
        <fullName evidence="8">Molybdate ABC transporter substrate-binding protein</fullName>
    </submittedName>
</protein>
<dbReference type="GO" id="GO:0030973">
    <property type="term" value="F:molybdate ion binding"/>
    <property type="evidence" value="ECO:0007669"/>
    <property type="project" value="InterPro"/>
</dbReference>
<evidence type="ECO:0000313" key="8">
    <source>
        <dbReference type="EMBL" id="XBO41733.1"/>
    </source>
</evidence>
<evidence type="ECO:0000256" key="2">
    <source>
        <dbReference type="ARBA" id="ARBA00022505"/>
    </source>
</evidence>
<dbReference type="CDD" id="cd13539">
    <property type="entry name" value="PBP2_AvModA"/>
    <property type="match status" value="1"/>
</dbReference>
<feature type="binding site" evidence="6">
    <location>
        <position position="70"/>
    </location>
    <ligand>
        <name>molybdate</name>
        <dbReference type="ChEBI" id="CHEBI:36264"/>
    </ligand>
</feature>
<dbReference type="GO" id="GO:0015689">
    <property type="term" value="P:molybdate ion transport"/>
    <property type="evidence" value="ECO:0007669"/>
    <property type="project" value="InterPro"/>
</dbReference>
<comment type="similarity">
    <text evidence="1">Belongs to the bacterial solute-binding protein ModA family.</text>
</comment>
<dbReference type="PANTHER" id="PTHR30632">
    <property type="entry name" value="MOLYBDATE-BINDING PERIPLASMIC PROTEIN"/>
    <property type="match status" value="1"/>
</dbReference>
<dbReference type="InterPro" id="IPR050682">
    <property type="entry name" value="ModA/WtpA"/>
</dbReference>
<dbReference type="SUPFAM" id="SSF53850">
    <property type="entry name" value="Periplasmic binding protein-like II"/>
    <property type="match status" value="1"/>
</dbReference>
<dbReference type="AlphaFoldDB" id="A0AAU7JNB1"/>
<dbReference type="GO" id="GO:1901359">
    <property type="term" value="F:tungstate binding"/>
    <property type="evidence" value="ECO:0007669"/>
    <property type="project" value="UniProtKB-ARBA"/>
</dbReference>
<proteinExistence type="inferred from homology"/>
<dbReference type="InterPro" id="IPR005950">
    <property type="entry name" value="ModA"/>
</dbReference>
<dbReference type="EMBL" id="CP157484">
    <property type="protein sequence ID" value="XBO41733.1"/>
    <property type="molecule type" value="Genomic_DNA"/>
</dbReference>
<dbReference type="InterPro" id="IPR044084">
    <property type="entry name" value="AvModA-like_subst-bd"/>
</dbReference>
<reference evidence="8" key="1">
    <citation type="submission" date="2024-05" db="EMBL/GenBank/DDBJ databases">
        <authorList>
            <person name="Kim S."/>
            <person name="Heo J."/>
            <person name="Choi H."/>
            <person name="Choi Y."/>
            <person name="Kwon S.-W."/>
            <person name="Kim Y."/>
        </authorList>
    </citation>
    <scope>NUCLEOTIDE SEQUENCE</scope>
    <source>
        <strain evidence="8">KACC 23698</strain>
    </source>
</reference>
<evidence type="ECO:0000256" key="6">
    <source>
        <dbReference type="PIRSR" id="PIRSR004846-1"/>
    </source>
</evidence>